<evidence type="ECO:0000256" key="7">
    <source>
        <dbReference type="SAM" id="MobiDB-lite"/>
    </source>
</evidence>
<dbReference type="Pfam" id="PF01822">
    <property type="entry name" value="WSC"/>
    <property type="match status" value="1"/>
</dbReference>
<gene>
    <name evidence="10" type="ORF">EKO27_g9612</name>
</gene>
<evidence type="ECO:0000256" key="3">
    <source>
        <dbReference type="ARBA" id="ARBA00022729"/>
    </source>
</evidence>
<keyword evidence="11" id="KW-1185">Reference proteome</keyword>
<dbReference type="PANTHER" id="PTHR24269">
    <property type="entry name" value="KREMEN PROTEIN"/>
    <property type="match status" value="1"/>
</dbReference>
<dbReference type="PROSITE" id="PS51212">
    <property type="entry name" value="WSC"/>
    <property type="match status" value="1"/>
</dbReference>
<evidence type="ECO:0000256" key="8">
    <source>
        <dbReference type="SAM" id="Phobius"/>
    </source>
</evidence>
<name>A0A439CTL1_9PEZI</name>
<dbReference type="GO" id="GO:0005886">
    <property type="term" value="C:plasma membrane"/>
    <property type="evidence" value="ECO:0007669"/>
    <property type="project" value="TreeGrafter"/>
</dbReference>
<feature type="compositionally biased region" description="Low complexity" evidence="7">
    <location>
        <begin position="281"/>
        <end position="292"/>
    </location>
</feature>
<reference evidence="10 11" key="1">
    <citation type="submission" date="2018-12" db="EMBL/GenBank/DDBJ databases">
        <title>Draft genome sequence of Xylaria grammica IHI A82.</title>
        <authorList>
            <person name="Buettner E."/>
            <person name="Kellner H."/>
        </authorList>
    </citation>
    <scope>NUCLEOTIDE SEQUENCE [LARGE SCALE GENOMIC DNA]</scope>
    <source>
        <strain evidence="10 11">IHI A82</strain>
    </source>
</reference>
<feature type="region of interest" description="Disordered" evidence="7">
    <location>
        <begin position="468"/>
        <end position="487"/>
    </location>
</feature>
<evidence type="ECO:0000256" key="5">
    <source>
        <dbReference type="ARBA" id="ARBA00023136"/>
    </source>
</evidence>
<evidence type="ECO:0000256" key="2">
    <source>
        <dbReference type="ARBA" id="ARBA00022692"/>
    </source>
</evidence>
<sequence>MFLDFDMEWAPRTDECGVTRSNLEVDDHHHDDDKVAPGNLTIDGCLQGCGSAVPPENGIGIYVYAGLRNGSECRCGVQLSTDAHKLSDNDCIIPCSGDSGQSCGGHDNVAVYSLISAGSSHSSKSGLSALANSQAKQPTTIRPSASSSTIDTESTALPASAGPGAPRKPVSAPTIAAITGSLSGAIIISAVLLLCYQVYRRKKRVQDAHVKSMLERRGRRSIQSPMFPSPSIQSNTTNATTARRERDNNEDSGGNASGGIGDREKDLRLTVEIPNTPAVESGGKQAAGASSAVQWGPNNTQSSIYSTQFTSHRRTASSNGVAPPPPSAAIDGLGERAWHRRKLSTPYHRRASLEVGSAVETLLAPVRQVARPLEHSPLCRLRNPEHERGRGRDQESCLFEPELGDHDELNLHGTSGGNALGISHANMSTPSLGRYGSISKPRRPIVESPVLGWQVADGPRQWGVLPHETTAESSTGGQPRLVLPPVAPGERFDHKRWRGTIYAEPYESIDSAVQREKGRGQGRGDEPSPVSVSSVGTSILFGLEELDREL</sequence>
<feature type="region of interest" description="Disordered" evidence="7">
    <location>
        <begin position="508"/>
        <end position="536"/>
    </location>
</feature>
<proteinExistence type="predicted"/>
<feature type="region of interest" description="Disordered" evidence="7">
    <location>
        <begin position="210"/>
        <end position="331"/>
    </location>
</feature>
<keyword evidence="6" id="KW-0325">Glycoprotein</keyword>
<dbReference type="InterPro" id="IPR002889">
    <property type="entry name" value="WSC_carb-bd"/>
</dbReference>
<evidence type="ECO:0000313" key="10">
    <source>
        <dbReference type="EMBL" id="RWA05497.1"/>
    </source>
</evidence>
<feature type="compositionally biased region" description="Polar residues" evidence="7">
    <location>
        <begin position="221"/>
        <end position="234"/>
    </location>
</feature>
<feature type="compositionally biased region" description="Basic and acidic residues" evidence="7">
    <location>
        <begin position="513"/>
        <end position="526"/>
    </location>
</feature>
<comment type="caution">
    <text evidence="10">The sequence shown here is derived from an EMBL/GenBank/DDBJ whole genome shotgun (WGS) entry which is preliminary data.</text>
</comment>
<feature type="compositionally biased region" description="Polar residues" evidence="7">
    <location>
        <begin position="296"/>
        <end position="320"/>
    </location>
</feature>
<feature type="region of interest" description="Disordered" evidence="7">
    <location>
        <begin position="126"/>
        <end position="170"/>
    </location>
</feature>
<keyword evidence="5 8" id="KW-0472">Membrane</keyword>
<accession>A0A439CTL1</accession>
<evidence type="ECO:0000256" key="1">
    <source>
        <dbReference type="ARBA" id="ARBA00004167"/>
    </source>
</evidence>
<evidence type="ECO:0000256" key="6">
    <source>
        <dbReference type="ARBA" id="ARBA00023180"/>
    </source>
</evidence>
<feature type="transmembrane region" description="Helical" evidence="8">
    <location>
        <begin position="175"/>
        <end position="196"/>
    </location>
</feature>
<dbReference type="STRING" id="363999.A0A439CTL1"/>
<dbReference type="AlphaFoldDB" id="A0A439CTL1"/>
<dbReference type="Proteomes" id="UP000286045">
    <property type="component" value="Unassembled WGS sequence"/>
</dbReference>
<protein>
    <recommendedName>
        <fullName evidence="9">WSC domain-containing protein</fullName>
    </recommendedName>
</protein>
<feature type="compositionally biased region" description="Polar residues" evidence="7">
    <location>
        <begin position="132"/>
        <end position="157"/>
    </location>
</feature>
<keyword evidence="2 8" id="KW-0812">Transmembrane</keyword>
<keyword evidence="3" id="KW-0732">Signal</keyword>
<evidence type="ECO:0000259" key="9">
    <source>
        <dbReference type="PROSITE" id="PS51212"/>
    </source>
</evidence>
<evidence type="ECO:0000313" key="11">
    <source>
        <dbReference type="Proteomes" id="UP000286045"/>
    </source>
</evidence>
<evidence type="ECO:0000256" key="4">
    <source>
        <dbReference type="ARBA" id="ARBA00022989"/>
    </source>
</evidence>
<dbReference type="PANTHER" id="PTHR24269:SF16">
    <property type="entry name" value="PROTEIN SLG1"/>
    <property type="match status" value="1"/>
</dbReference>
<dbReference type="EMBL" id="RYZI01000433">
    <property type="protein sequence ID" value="RWA05497.1"/>
    <property type="molecule type" value="Genomic_DNA"/>
</dbReference>
<dbReference type="InterPro" id="IPR051836">
    <property type="entry name" value="Kremen_rcpt"/>
</dbReference>
<keyword evidence="4 8" id="KW-1133">Transmembrane helix</keyword>
<comment type="subcellular location">
    <subcellularLocation>
        <location evidence="1">Membrane</location>
        <topology evidence="1">Single-pass membrane protein</topology>
    </subcellularLocation>
</comment>
<feature type="domain" description="WSC" evidence="9">
    <location>
        <begin position="10"/>
        <end position="115"/>
    </location>
</feature>
<organism evidence="10 11">
    <name type="scientific">Xylaria grammica</name>
    <dbReference type="NCBI Taxonomy" id="363999"/>
    <lineage>
        <taxon>Eukaryota</taxon>
        <taxon>Fungi</taxon>
        <taxon>Dikarya</taxon>
        <taxon>Ascomycota</taxon>
        <taxon>Pezizomycotina</taxon>
        <taxon>Sordariomycetes</taxon>
        <taxon>Xylariomycetidae</taxon>
        <taxon>Xylariales</taxon>
        <taxon>Xylariaceae</taxon>
        <taxon>Xylaria</taxon>
    </lineage>
</organism>